<keyword evidence="2" id="KW-0472">Membrane</keyword>
<dbReference type="Proteomes" id="UP000516052">
    <property type="component" value="Chromosome"/>
</dbReference>
<accession>A0A7H0IRG2</accession>
<evidence type="ECO:0000256" key="1">
    <source>
        <dbReference type="SAM" id="MobiDB-lite"/>
    </source>
</evidence>
<proteinExistence type="predicted"/>
<feature type="region of interest" description="Disordered" evidence="1">
    <location>
        <begin position="39"/>
        <end position="100"/>
    </location>
</feature>
<dbReference type="AlphaFoldDB" id="A0A7H0IRG2"/>
<feature type="compositionally biased region" description="Basic and acidic residues" evidence="1">
    <location>
        <begin position="55"/>
        <end position="92"/>
    </location>
</feature>
<name>A0A7H0IRG2_9ACTN</name>
<evidence type="ECO:0000256" key="2">
    <source>
        <dbReference type="SAM" id="Phobius"/>
    </source>
</evidence>
<dbReference type="EMBL" id="CP060828">
    <property type="protein sequence ID" value="QNP75378.1"/>
    <property type="molecule type" value="Genomic_DNA"/>
</dbReference>
<reference evidence="3 4" key="1">
    <citation type="submission" date="2020-08" db="EMBL/GenBank/DDBJ databases">
        <title>A novel species.</title>
        <authorList>
            <person name="Gao J."/>
        </authorList>
    </citation>
    <scope>NUCLEOTIDE SEQUENCE [LARGE SCALE GENOMIC DNA]</scope>
    <source>
        <strain evidence="3 4">CRXT-G-22</strain>
    </source>
</reference>
<dbReference type="Pfam" id="PF20087">
    <property type="entry name" value="DUF6479"/>
    <property type="match status" value="1"/>
</dbReference>
<keyword evidence="2" id="KW-0812">Transmembrane</keyword>
<gene>
    <name evidence="3" type="ORF">IAG44_42240</name>
</gene>
<evidence type="ECO:0000313" key="4">
    <source>
        <dbReference type="Proteomes" id="UP000516052"/>
    </source>
</evidence>
<dbReference type="RefSeq" id="WP_187752299.1">
    <property type="nucleotide sequence ID" value="NZ_CP060828.1"/>
</dbReference>
<organism evidence="3 4">
    <name type="scientific">Streptomyces roseirectus</name>
    <dbReference type="NCBI Taxonomy" id="2768066"/>
    <lineage>
        <taxon>Bacteria</taxon>
        <taxon>Bacillati</taxon>
        <taxon>Actinomycetota</taxon>
        <taxon>Actinomycetes</taxon>
        <taxon>Kitasatosporales</taxon>
        <taxon>Streptomycetaceae</taxon>
        <taxon>Streptomyces</taxon>
    </lineage>
</organism>
<sequence>MNQSLDATTVLGTAAVVLCGLLLTAALVWAVRFGTRVRRREQAPGRLPPQAPAREPADDTGHRQRREPNEVPRTEGRRPNPHELGDAPDRPSGDQGRPRW</sequence>
<dbReference type="InterPro" id="IPR045513">
    <property type="entry name" value="DUF6479"/>
</dbReference>
<evidence type="ECO:0008006" key="5">
    <source>
        <dbReference type="Google" id="ProtNLM"/>
    </source>
</evidence>
<protein>
    <recommendedName>
        <fullName evidence="5">Secreted protein</fullName>
    </recommendedName>
</protein>
<feature type="transmembrane region" description="Helical" evidence="2">
    <location>
        <begin position="12"/>
        <end position="31"/>
    </location>
</feature>
<keyword evidence="2" id="KW-1133">Transmembrane helix</keyword>
<keyword evidence="4" id="KW-1185">Reference proteome</keyword>
<dbReference type="KEGG" id="sroi:IAG44_42240"/>
<evidence type="ECO:0000313" key="3">
    <source>
        <dbReference type="EMBL" id="QNP75378.1"/>
    </source>
</evidence>